<evidence type="ECO:0000313" key="2">
    <source>
        <dbReference type="Proteomes" id="UP000464669"/>
    </source>
</evidence>
<evidence type="ECO:0000313" key="1">
    <source>
        <dbReference type="EMBL" id="QGH72044.1"/>
    </source>
</evidence>
<protein>
    <submittedName>
        <fullName evidence="1">Uncharacterized protein</fullName>
    </submittedName>
</protein>
<gene>
    <name evidence="1" type="ORF">N1M2_181</name>
</gene>
<reference evidence="1 2" key="1">
    <citation type="submission" date="2019-11" db="EMBL/GenBank/DDBJ databases">
        <authorList>
            <person name="Lewis R."/>
            <person name="Clooney A.G."/>
            <person name="Stockdale S.R."/>
            <person name="Buttimer C."/>
            <person name="Draper L.A."/>
            <person name="Ross R.P."/>
            <person name="Hill C."/>
        </authorList>
    </citation>
    <scope>NUCLEOTIDE SEQUENCE [LARGE SCALE GENOMIC DNA]</scope>
</reference>
<sequence length="134" mass="15863">MERITKTLNHGQYYYELANESFKGLSKEIEDGYAYLSRLFGWKLYLTWNGVKTALILARVKGFITEAGKMFDDPESVVEYSYYEDMIEMVREYDDLLNEYKSDIIKLFDMAYDDRNVDSETRFKAHTWGGRVLN</sequence>
<name>A0A6B7ZFK8_9CAUD</name>
<dbReference type="EMBL" id="MN642089">
    <property type="protein sequence ID" value="QGH72044.1"/>
    <property type="molecule type" value="Genomic_DNA"/>
</dbReference>
<proteinExistence type="predicted"/>
<organism evidence="1 2">
    <name type="scientific">Klebsiella phage N1M2</name>
    <dbReference type="NCBI Taxonomy" id="2664939"/>
    <lineage>
        <taxon>Viruses</taxon>
        <taxon>Duplodnaviria</taxon>
        <taxon>Heunggongvirae</taxon>
        <taxon>Uroviricota</taxon>
        <taxon>Caudoviricetes</taxon>
        <taxon>Chimalliviridae</taxon>
        <taxon>Nimduovirus</taxon>
        <taxon>Nimduovirus N1M2</taxon>
    </lineage>
</organism>
<dbReference type="Proteomes" id="UP000464669">
    <property type="component" value="Segment"/>
</dbReference>
<keyword evidence="2" id="KW-1185">Reference proteome</keyword>
<accession>A0A6B7ZFK8</accession>